<organism evidence="2 3">
    <name type="scientific">Saccharopolyspora halophila</name>
    <dbReference type="NCBI Taxonomy" id="405551"/>
    <lineage>
        <taxon>Bacteria</taxon>
        <taxon>Bacillati</taxon>
        <taxon>Actinomycetota</taxon>
        <taxon>Actinomycetes</taxon>
        <taxon>Pseudonocardiales</taxon>
        <taxon>Pseudonocardiaceae</taxon>
        <taxon>Saccharopolyspora</taxon>
    </lineage>
</organism>
<evidence type="ECO:0008006" key="4">
    <source>
        <dbReference type="Google" id="ProtNLM"/>
    </source>
</evidence>
<feature type="region of interest" description="Disordered" evidence="1">
    <location>
        <begin position="22"/>
        <end position="56"/>
    </location>
</feature>
<accession>A0ABN3G9G9</accession>
<keyword evidence="3" id="KW-1185">Reference proteome</keyword>
<dbReference type="RefSeq" id="WP_344130550.1">
    <property type="nucleotide sequence ID" value="NZ_BAAARA010000007.1"/>
</dbReference>
<gene>
    <name evidence="2" type="ORF">GCM10009854_25030</name>
</gene>
<evidence type="ECO:0000313" key="3">
    <source>
        <dbReference type="Proteomes" id="UP001501218"/>
    </source>
</evidence>
<evidence type="ECO:0000313" key="2">
    <source>
        <dbReference type="EMBL" id="GAA2347014.1"/>
    </source>
</evidence>
<comment type="caution">
    <text evidence="2">The sequence shown here is derived from an EMBL/GenBank/DDBJ whole genome shotgun (WGS) entry which is preliminary data.</text>
</comment>
<proteinExistence type="predicted"/>
<name>A0ABN3G9G9_9PSEU</name>
<dbReference type="Proteomes" id="UP001501218">
    <property type="component" value="Unassembled WGS sequence"/>
</dbReference>
<protein>
    <recommendedName>
        <fullName evidence="4">Antitoxin</fullName>
    </recommendedName>
</protein>
<feature type="compositionally biased region" description="Basic and acidic residues" evidence="1">
    <location>
        <begin position="26"/>
        <end position="40"/>
    </location>
</feature>
<dbReference type="EMBL" id="BAAARA010000007">
    <property type="protein sequence ID" value="GAA2347014.1"/>
    <property type="molecule type" value="Genomic_DNA"/>
</dbReference>
<reference evidence="2 3" key="1">
    <citation type="journal article" date="2019" name="Int. J. Syst. Evol. Microbiol.">
        <title>The Global Catalogue of Microorganisms (GCM) 10K type strain sequencing project: providing services to taxonomists for standard genome sequencing and annotation.</title>
        <authorList>
            <consortium name="The Broad Institute Genomics Platform"/>
            <consortium name="The Broad Institute Genome Sequencing Center for Infectious Disease"/>
            <person name="Wu L."/>
            <person name="Ma J."/>
        </authorList>
    </citation>
    <scope>NUCLEOTIDE SEQUENCE [LARGE SCALE GENOMIC DNA]</scope>
    <source>
        <strain evidence="2 3">JCM 16221</strain>
    </source>
</reference>
<evidence type="ECO:0000256" key="1">
    <source>
        <dbReference type="SAM" id="MobiDB-lite"/>
    </source>
</evidence>
<sequence>MSLFKKVAQFASSPQGKKVINQAKKYASDPKNKEKIDQVKNKITGKGGSGGSRGGY</sequence>
<feature type="compositionally biased region" description="Gly residues" evidence="1">
    <location>
        <begin position="45"/>
        <end position="56"/>
    </location>
</feature>